<keyword evidence="3" id="KW-1185">Reference proteome</keyword>
<sequence>MLAAVTNLRTAVRRFVTTAVSRSHPKFELAAPPAFPPPASVFALTRSPQLGYAPILDAGSSRCCCTGCAGASPDRPRRDARTPNGAGPVPAPISPPCSDVAARRPSLLMAHRDAPPMPLSRSPPSPSPSARRTGLIAPPPHSHSHPLWRPRLPPPTPPSIVVVAFSDTNTDSDTATPADYARVHEPNPAPCLCGMGRAHALGHRMALGHGRTSLHLHELRCSCGRILLLIHPQEMTHVRLREHRGYPGASPRASTQYKASHPADLTPEYRRRYSLRALTPPSPSFRRFPAHHPPEFTGHESGHDLRYVWGLLCFQNLSFQSWRCFRDSTTPERRG</sequence>
<dbReference type="EMBL" id="KN817629">
    <property type="protein sequence ID" value="KJA16067.1"/>
    <property type="molecule type" value="Genomic_DNA"/>
</dbReference>
<name>A0A0D2KN69_HYPSF</name>
<protein>
    <submittedName>
        <fullName evidence="2">Uncharacterized protein</fullName>
    </submittedName>
</protein>
<gene>
    <name evidence="2" type="ORF">HYPSUDRAFT_207387</name>
</gene>
<reference evidence="3" key="1">
    <citation type="submission" date="2014-04" db="EMBL/GenBank/DDBJ databases">
        <title>Evolutionary Origins and Diversification of the Mycorrhizal Mutualists.</title>
        <authorList>
            <consortium name="DOE Joint Genome Institute"/>
            <consortium name="Mycorrhizal Genomics Consortium"/>
            <person name="Kohler A."/>
            <person name="Kuo A."/>
            <person name="Nagy L.G."/>
            <person name="Floudas D."/>
            <person name="Copeland A."/>
            <person name="Barry K.W."/>
            <person name="Cichocki N."/>
            <person name="Veneault-Fourrey C."/>
            <person name="LaButti K."/>
            <person name="Lindquist E.A."/>
            <person name="Lipzen A."/>
            <person name="Lundell T."/>
            <person name="Morin E."/>
            <person name="Murat C."/>
            <person name="Riley R."/>
            <person name="Ohm R."/>
            <person name="Sun H."/>
            <person name="Tunlid A."/>
            <person name="Henrissat B."/>
            <person name="Grigoriev I.V."/>
            <person name="Hibbett D.S."/>
            <person name="Martin F."/>
        </authorList>
    </citation>
    <scope>NUCLEOTIDE SEQUENCE [LARGE SCALE GENOMIC DNA]</scope>
    <source>
        <strain evidence="3">FD-334 SS-4</strain>
    </source>
</reference>
<accession>A0A0D2KN69</accession>
<organism evidence="2 3">
    <name type="scientific">Hypholoma sublateritium (strain FD-334 SS-4)</name>
    <dbReference type="NCBI Taxonomy" id="945553"/>
    <lineage>
        <taxon>Eukaryota</taxon>
        <taxon>Fungi</taxon>
        <taxon>Dikarya</taxon>
        <taxon>Basidiomycota</taxon>
        <taxon>Agaricomycotina</taxon>
        <taxon>Agaricomycetes</taxon>
        <taxon>Agaricomycetidae</taxon>
        <taxon>Agaricales</taxon>
        <taxon>Agaricineae</taxon>
        <taxon>Strophariaceae</taxon>
        <taxon>Hypholoma</taxon>
    </lineage>
</organism>
<feature type="region of interest" description="Disordered" evidence="1">
    <location>
        <begin position="111"/>
        <end position="153"/>
    </location>
</feature>
<dbReference type="Proteomes" id="UP000054270">
    <property type="component" value="Unassembled WGS sequence"/>
</dbReference>
<feature type="region of interest" description="Disordered" evidence="1">
    <location>
        <begin position="69"/>
        <end position="97"/>
    </location>
</feature>
<evidence type="ECO:0000313" key="2">
    <source>
        <dbReference type="EMBL" id="KJA16067.1"/>
    </source>
</evidence>
<feature type="compositionally biased region" description="Pro residues" evidence="1">
    <location>
        <begin position="115"/>
        <end position="127"/>
    </location>
</feature>
<evidence type="ECO:0000256" key="1">
    <source>
        <dbReference type="SAM" id="MobiDB-lite"/>
    </source>
</evidence>
<evidence type="ECO:0000313" key="3">
    <source>
        <dbReference type="Proteomes" id="UP000054270"/>
    </source>
</evidence>
<dbReference type="AlphaFoldDB" id="A0A0D2KN69"/>
<proteinExistence type="predicted"/>